<feature type="compositionally biased region" description="Polar residues" evidence="1">
    <location>
        <begin position="21"/>
        <end position="31"/>
    </location>
</feature>
<comment type="caution">
    <text evidence="2">The sequence shown here is derived from an EMBL/GenBank/DDBJ whole genome shotgun (WGS) entry which is preliminary data.</text>
</comment>
<dbReference type="EMBL" id="LXQA011178917">
    <property type="protein sequence ID" value="MCI87912.1"/>
    <property type="molecule type" value="Genomic_DNA"/>
</dbReference>
<dbReference type="AlphaFoldDB" id="A0A392VKG3"/>
<feature type="compositionally biased region" description="Basic and acidic residues" evidence="1">
    <location>
        <begin position="1"/>
        <end position="12"/>
    </location>
</feature>
<accession>A0A392VKG3</accession>
<evidence type="ECO:0000256" key="1">
    <source>
        <dbReference type="SAM" id="MobiDB-lite"/>
    </source>
</evidence>
<organism evidence="2 3">
    <name type="scientific">Trifolium medium</name>
    <dbReference type="NCBI Taxonomy" id="97028"/>
    <lineage>
        <taxon>Eukaryota</taxon>
        <taxon>Viridiplantae</taxon>
        <taxon>Streptophyta</taxon>
        <taxon>Embryophyta</taxon>
        <taxon>Tracheophyta</taxon>
        <taxon>Spermatophyta</taxon>
        <taxon>Magnoliopsida</taxon>
        <taxon>eudicotyledons</taxon>
        <taxon>Gunneridae</taxon>
        <taxon>Pentapetalae</taxon>
        <taxon>rosids</taxon>
        <taxon>fabids</taxon>
        <taxon>Fabales</taxon>
        <taxon>Fabaceae</taxon>
        <taxon>Papilionoideae</taxon>
        <taxon>50 kb inversion clade</taxon>
        <taxon>NPAAA clade</taxon>
        <taxon>Hologalegina</taxon>
        <taxon>IRL clade</taxon>
        <taxon>Trifolieae</taxon>
        <taxon>Trifolium</taxon>
    </lineage>
</organism>
<reference evidence="2 3" key="1">
    <citation type="journal article" date="2018" name="Front. Plant Sci.">
        <title>Red Clover (Trifolium pratense) and Zigzag Clover (T. medium) - A Picture of Genomic Similarities and Differences.</title>
        <authorList>
            <person name="Dluhosova J."/>
            <person name="Istvanek J."/>
            <person name="Nedelnik J."/>
            <person name="Repkova J."/>
        </authorList>
    </citation>
    <scope>NUCLEOTIDE SEQUENCE [LARGE SCALE GENOMIC DNA]</scope>
    <source>
        <strain evidence="3">cv. 10/8</strain>
        <tissue evidence="2">Leaf</tissue>
    </source>
</reference>
<evidence type="ECO:0000313" key="2">
    <source>
        <dbReference type="EMBL" id="MCI87912.1"/>
    </source>
</evidence>
<keyword evidence="3" id="KW-1185">Reference proteome</keyword>
<dbReference type="Proteomes" id="UP000265520">
    <property type="component" value="Unassembled WGS sequence"/>
</dbReference>
<protein>
    <submittedName>
        <fullName evidence="2">Uncharacterized protein</fullName>
    </submittedName>
</protein>
<feature type="region of interest" description="Disordered" evidence="1">
    <location>
        <begin position="1"/>
        <end position="31"/>
    </location>
</feature>
<evidence type="ECO:0000313" key="3">
    <source>
        <dbReference type="Proteomes" id="UP000265520"/>
    </source>
</evidence>
<name>A0A392VKG3_9FABA</name>
<proteinExistence type="predicted"/>
<feature type="non-terminal residue" evidence="2">
    <location>
        <position position="59"/>
    </location>
</feature>
<sequence>MKDLQTQREDRAKKAHRIGYSSEQMQQDSNSELGMMEMTNLVKRQKMDNNLRVATARQA</sequence>